<evidence type="ECO:0000256" key="6">
    <source>
        <dbReference type="ARBA" id="ARBA00023098"/>
    </source>
</evidence>
<gene>
    <name evidence="10" type="ORF">ACHHYP_00575</name>
</gene>
<dbReference type="GO" id="GO:0005886">
    <property type="term" value="C:plasma membrane"/>
    <property type="evidence" value="ECO:0007669"/>
    <property type="project" value="TreeGrafter"/>
</dbReference>
<name>A0A1V9ZU79_ACHHY</name>
<dbReference type="Proteomes" id="UP000243579">
    <property type="component" value="Unassembled WGS sequence"/>
</dbReference>
<dbReference type="GO" id="GO:0009395">
    <property type="term" value="P:phospholipid catabolic process"/>
    <property type="evidence" value="ECO:0007669"/>
    <property type="project" value="TreeGrafter"/>
</dbReference>
<keyword evidence="7" id="KW-0812">Transmembrane</keyword>
<protein>
    <recommendedName>
        <fullName evidence="2">phospholipase D</fullName>
        <ecNumber evidence="2">3.1.4.4</ecNumber>
    </recommendedName>
</protein>
<dbReference type="PROSITE" id="PS50035">
    <property type="entry name" value="PLD"/>
    <property type="match status" value="4"/>
</dbReference>
<dbReference type="Pfam" id="PF13091">
    <property type="entry name" value="PLDc_2"/>
    <property type="match status" value="4"/>
</dbReference>
<evidence type="ECO:0000256" key="5">
    <source>
        <dbReference type="ARBA" id="ARBA00022963"/>
    </source>
</evidence>
<comment type="catalytic activity">
    <reaction evidence="1">
        <text>a 1,2-diacyl-sn-glycero-3-phosphocholine + H2O = a 1,2-diacyl-sn-glycero-3-phosphate + choline + H(+)</text>
        <dbReference type="Rhea" id="RHEA:14445"/>
        <dbReference type="ChEBI" id="CHEBI:15354"/>
        <dbReference type="ChEBI" id="CHEBI:15377"/>
        <dbReference type="ChEBI" id="CHEBI:15378"/>
        <dbReference type="ChEBI" id="CHEBI:57643"/>
        <dbReference type="ChEBI" id="CHEBI:58608"/>
        <dbReference type="EC" id="3.1.4.4"/>
    </reaction>
</comment>
<dbReference type="STRING" id="1202772.A0A1V9ZU79"/>
<dbReference type="SUPFAM" id="SSF56024">
    <property type="entry name" value="Phospholipase D/nuclease"/>
    <property type="match status" value="7"/>
</dbReference>
<dbReference type="Gene3D" id="3.30.870.10">
    <property type="entry name" value="Endonuclease Chain A"/>
    <property type="match status" value="7"/>
</dbReference>
<dbReference type="OrthoDB" id="14911at2759"/>
<proteinExistence type="predicted"/>
<organism evidence="10 11">
    <name type="scientific">Achlya hypogyna</name>
    <name type="common">Oomycete</name>
    <name type="synonym">Protoachlya hypogyna</name>
    <dbReference type="NCBI Taxonomy" id="1202772"/>
    <lineage>
        <taxon>Eukaryota</taxon>
        <taxon>Sar</taxon>
        <taxon>Stramenopiles</taxon>
        <taxon>Oomycota</taxon>
        <taxon>Saprolegniomycetes</taxon>
        <taxon>Saprolegniales</taxon>
        <taxon>Achlyaceae</taxon>
        <taxon>Achlya</taxon>
    </lineage>
</organism>
<dbReference type="EC" id="3.1.4.4" evidence="2"/>
<feature type="domain" description="PLD phosphodiesterase" evidence="9">
    <location>
        <begin position="2280"/>
        <end position="2307"/>
    </location>
</feature>
<evidence type="ECO:0000256" key="8">
    <source>
        <dbReference type="SAM" id="SignalP"/>
    </source>
</evidence>
<keyword evidence="7" id="KW-1133">Transmembrane helix</keyword>
<dbReference type="InterPro" id="IPR025202">
    <property type="entry name" value="PLD-like_dom"/>
</dbReference>
<dbReference type="InterPro" id="IPR001736">
    <property type="entry name" value="PLipase_D/transphosphatidylase"/>
</dbReference>
<keyword evidence="8" id="KW-0732">Signal</keyword>
<dbReference type="GO" id="GO:0004630">
    <property type="term" value="F:phospholipase D activity"/>
    <property type="evidence" value="ECO:0007669"/>
    <property type="project" value="UniProtKB-EC"/>
</dbReference>
<dbReference type="PANTHER" id="PTHR18896">
    <property type="entry name" value="PHOSPHOLIPASE D"/>
    <property type="match status" value="1"/>
</dbReference>
<feature type="signal peptide" evidence="8">
    <location>
        <begin position="1"/>
        <end position="19"/>
    </location>
</feature>
<keyword evidence="4" id="KW-0378">Hydrolase</keyword>
<evidence type="ECO:0000259" key="9">
    <source>
        <dbReference type="PROSITE" id="PS50035"/>
    </source>
</evidence>
<feature type="domain" description="PLD phosphodiesterase" evidence="9">
    <location>
        <begin position="1650"/>
        <end position="1677"/>
    </location>
</feature>
<dbReference type="EMBL" id="JNBR01000005">
    <property type="protein sequence ID" value="OQS01565.1"/>
    <property type="molecule type" value="Genomic_DNA"/>
</dbReference>
<dbReference type="InterPro" id="IPR015679">
    <property type="entry name" value="PLipase_D_fam"/>
</dbReference>
<keyword evidence="11" id="KW-1185">Reference proteome</keyword>
<keyword evidence="5" id="KW-0442">Lipid degradation</keyword>
<evidence type="ECO:0000256" key="3">
    <source>
        <dbReference type="ARBA" id="ARBA00022737"/>
    </source>
</evidence>
<evidence type="ECO:0000313" key="11">
    <source>
        <dbReference type="Proteomes" id="UP000243579"/>
    </source>
</evidence>
<reference evidence="10 11" key="1">
    <citation type="journal article" date="2014" name="Genome Biol. Evol.">
        <title>The secreted proteins of Achlya hypogyna and Thraustotheca clavata identify the ancestral oomycete secretome and reveal gene acquisitions by horizontal gene transfer.</title>
        <authorList>
            <person name="Misner I."/>
            <person name="Blouin N."/>
            <person name="Leonard G."/>
            <person name="Richards T.A."/>
            <person name="Lane C.E."/>
        </authorList>
    </citation>
    <scope>NUCLEOTIDE SEQUENCE [LARGE SCALE GENOMIC DNA]</scope>
    <source>
        <strain evidence="10 11">ATCC 48635</strain>
    </source>
</reference>
<keyword evidence="3" id="KW-0677">Repeat</keyword>
<dbReference type="PANTHER" id="PTHR18896:SF76">
    <property type="entry name" value="PHOSPHOLIPASE"/>
    <property type="match status" value="1"/>
</dbReference>
<comment type="caution">
    <text evidence="10">The sequence shown here is derived from an EMBL/GenBank/DDBJ whole genome shotgun (WGS) entry which is preliminary data.</text>
</comment>
<evidence type="ECO:0000256" key="2">
    <source>
        <dbReference type="ARBA" id="ARBA00012027"/>
    </source>
</evidence>
<feature type="transmembrane region" description="Helical" evidence="7">
    <location>
        <begin position="2465"/>
        <end position="2488"/>
    </location>
</feature>
<evidence type="ECO:0000256" key="7">
    <source>
        <dbReference type="SAM" id="Phobius"/>
    </source>
</evidence>
<accession>A0A1V9ZU79</accession>
<keyword evidence="6" id="KW-0443">Lipid metabolism</keyword>
<feature type="domain" description="PLD phosphodiesterase" evidence="9">
    <location>
        <begin position="448"/>
        <end position="475"/>
    </location>
</feature>
<dbReference type="CDD" id="cd09105">
    <property type="entry name" value="PLDc_vPLD1_2_like_2"/>
    <property type="match status" value="4"/>
</dbReference>
<evidence type="ECO:0000256" key="1">
    <source>
        <dbReference type="ARBA" id="ARBA00000798"/>
    </source>
</evidence>
<keyword evidence="7" id="KW-0472">Membrane</keyword>
<sequence length="2503" mass="278523">MVNIHTSLPLLALAAVVHGAVTCVRDPSIKNAVSKWCMCQPCHLCEFSPLKGGCQPIVTSATSLSDGRDVPTKQPVLDSAAWFLSEAELTRSRGGVPRASLATFTTGNLVDIFPDTSSAFIAMHNDVTIAEAAYFTSWTVHNLQYMPRVDPLITFKTTWGNAITKHNLKVRGLVWENLVELGNVTDIYAWINSLNSDEVQVMADDRTPAVTGSLHQKTLTLTQGKRLWSYVGGLDPALNRWDTKYHNETQLRAAAHVDVGSHGWVDVHARIDGPGAIDIFGNFADRWNDPVHPGQPWGPPVVNPPVPLQRDWNVPRDVIAPASVLAPVAVDRAGPHDVQVLRTFSCKYGGYANFAPKGESSILAGRIKAIRNAKNYIYIEDQYFVHVPELMTELLKVLPVIQRLIIFTVTPEGSEAAVGYQKYQFDMIAPLLEKFPNKVQIYVTDPARSIYVHSKSMIIDDVYVSVGSSNWNVRSMTSDAEIGANIVDTTHVADGSIMVAKHARDYRIAKFSELIGFSVDITNMSFLDTADALEKYAQKDGAWIQPYLIYEKPFWVVFTDLHKNIIDGDGRCSNAKLEDGELDTSCNNSEWLQGQARITQVTCACHLQGLTIYNCRDMDDYMANEQNMMSNWCMCKPCHLCEFTVLKGCQPLSLHATSLSNGSDVPLKQPELDSTAWFLTDAELTKSRGGVPRVSLAASTKGNRVHVFPDTSSAFESMHKDISVADTAYFTGWSVNDIPYIPHIDPSATFKSTWGKAIANNKLEARGLVWSNLIDLAKVTDIFAWMNSLVAHNSSAVQLMTDNRIPGPSGSLHQKSLIVTKGAELSAYVGGLDQALDRWDTKHHNVSELRKSAAISVDFNGWVDVHARVEGPASTDILGNFLDRWNDPAHPGSPLGKPFVTPPQPLQKSWNVPQEVISPGAVLQAVNVDVAAGTNDIQILRTYSCKYKGYESFAPKGEASILAGRIKAIRNAKNYIYIEDQYFIHVPELMTELLKVLPTIQRLIIFTVTPGKVEMASGYQKYQYDMMAPLLEKFPNKVHIYVPDPTKGVYVHSKVLLVDDVFLSLGSSNWNMRSMTSDAELGANIVDTAHVVDGGIKVTKLARDFRLAKFSELTGFTMDLRGKSFLTAADAIETYSKKNGAWIQPYVLYYKPFWAMYGEIMKNLVDGDGRCSKLEDEEVDECLNLDWLETQPRIVQVTCACKRDGLSVFKCPTMESYIAGDVTCTRDPSWRSMFKNWCMCQPCNLCEFKIFKGCRPLPRNPTSLSDGYDISLKQPLLESKDWFLTADEITTARGGVPRKGVATSTTGNLVQIFPDTKSAFASMHDDITTASSAYFTGWTLHDIPYIPHIDPSVTFKSTWAKAIVERGLHVHALVWENLIEIRKVTDMFSWMNSLNTSNTANVQLMTDDRINKPTGSHHQKSLVITKGNEIVSYVGGLDQALNRWDSKYHNESALRAKTGIKLANEGWVDVHARIQGPAAVDVLHNFVDRWNDPSHPGAPLRWPFVKSTAAKTLQDSWNVPKSAVLSSVVDKPCTKGPHDVQILRTFSCKYKGYESYAPKGETSIFAGRIKAIRNAKNYIYIEDQYFIHVPELMTELLKVLPTIQRLIVFTVTPESIEMASGYQKYQYDMMAPLLEKFPNKVQIYIPRPSTNVYVHSKVLLVDDVFVSLGSSNWNMRSMTSDGETGANIVDTTRVVDGGITVSKLARDFRLAKFSELMGFTVDLSSKSFLAAADALAAYAKKDGAWIQHYDIYEKPFWVIYGDVMKNLVDGDGRCSKLEEGEVDECINLEWLESQPRIVQVTCSCQRDGLSVFNCPAMNSYIQSEQKAVEATTMRLAVTGLAIQAAAVQGYITCTRMTSLTDIFTNWCICEPCSLCTYKLFQGCHVITANAISMSNGADIPLRQPLLNASDWFLTDEEITTSRGGIPRTTLAQSSSGNHVHIFPDTSTAFAAMHSDIEIASSAYFTSWTLANIPYIPQTDLKSTFQTTWGDAIANGLSVHGLVWENLVELGNVTAMFAWMNALNPSNSANVQLMTDDRITAATGSLHQKTLIFTRGAEVWAYSGGLDQSLDRWDTKYHNESALRKTAGIFVKRDGWIDVHTRAVDPVAVDIWSNFLDRWNDPVHPSPALGKPFVTPPVPLKASWNVPQKSLVLTSLLQGVTVNSSAGSHDIQVLRTYSCSYHGYSSFAPKGEASILAGRIKAIRNAKNYIYIEDQYFVHMPELFAELVNILPTIQRLVIFTVTPATIEMAAGYQKYQYDMVNPLQQMFPNKVQIYIPKPSTNIYVHSKVLVIDDVFVSIGSSNWNVRSMTSDAEIGQNIIDTTHVSFDNITVALLAHDFRVDKFRELTNFTLDFSGMSFLQAADALEAYAQQSDAWITPYMLRYKPHWVIYSDDVKKVVDGDGRCAGSIFDTLCRNDSWLRVQYQVVQVTCACQLRGFSINNCPNMTSYINSDRATAEATLSNKQLLYYAGIFSSCATGSLILLCTGFYQWYKSNPSQPLVQKL</sequence>
<evidence type="ECO:0000313" key="10">
    <source>
        <dbReference type="EMBL" id="OQS01565.1"/>
    </source>
</evidence>
<dbReference type="SMART" id="SM00155">
    <property type="entry name" value="PLDc"/>
    <property type="match status" value="4"/>
</dbReference>
<feature type="chain" id="PRO_5012799960" description="phospholipase D" evidence="8">
    <location>
        <begin position="20"/>
        <end position="2503"/>
    </location>
</feature>
<feature type="domain" description="PLD phosphodiesterase" evidence="9">
    <location>
        <begin position="1047"/>
        <end position="1074"/>
    </location>
</feature>
<evidence type="ECO:0000256" key="4">
    <source>
        <dbReference type="ARBA" id="ARBA00022801"/>
    </source>
</evidence>